<evidence type="ECO:0000313" key="2">
    <source>
        <dbReference type="Proteomes" id="UP000197894"/>
    </source>
</evidence>
<evidence type="ECO:0000313" key="1">
    <source>
        <dbReference type="EMBL" id="OWT17482.1"/>
    </source>
</evidence>
<dbReference type="RefSeq" id="WP_031774844.1">
    <property type="nucleotide sequence ID" value="NZ_AP017922.1"/>
</dbReference>
<dbReference type="Proteomes" id="UP000197894">
    <property type="component" value="Unassembled WGS sequence"/>
</dbReference>
<reference evidence="1 2" key="1">
    <citation type="journal article" date="2017" name="BMC Genomics">
        <title>Prophages and adaptation of Staphylococcus aureus ST398 to the human clinic.</title>
        <authorList>
            <consortium name="Regional Infection Control Group of the Centre Region"/>
            <person name="Diene S.M."/>
            <person name="Corvaglia A.R."/>
            <person name="Francois P."/>
            <person name="van der Mee-Marquet N."/>
        </authorList>
    </citation>
    <scope>NUCLEOTIDE SEQUENCE [LARGE SCALE GENOMIC DNA]</scope>
    <source>
        <strain evidence="1 2">SA13-246</strain>
    </source>
</reference>
<dbReference type="AlphaFoldDB" id="A0AAP7YVK9"/>
<gene>
    <name evidence="1" type="ORF">AS572_03350</name>
</gene>
<comment type="caution">
    <text evidence="1">The sequence shown here is derived from an EMBL/GenBank/DDBJ whole genome shotgun (WGS) entry which is preliminary data.</text>
</comment>
<accession>A0AAP7YVK9</accession>
<dbReference type="EMBL" id="LNJK01000002">
    <property type="protein sequence ID" value="OWT17482.1"/>
    <property type="molecule type" value="Genomic_DNA"/>
</dbReference>
<proteinExistence type="predicted"/>
<name>A0AAP7YVK9_STAAU</name>
<organism evidence="1 2">
    <name type="scientific">Staphylococcus aureus</name>
    <dbReference type="NCBI Taxonomy" id="1280"/>
    <lineage>
        <taxon>Bacteria</taxon>
        <taxon>Bacillati</taxon>
        <taxon>Bacillota</taxon>
        <taxon>Bacilli</taxon>
        <taxon>Bacillales</taxon>
        <taxon>Staphylococcaceae</taxon>
        <taxon>Staphylococcus</taxon>
    </lineage>
</organism>
<sequence length="39" mass="4774">MLWEESFYFTSIKYFKKCEEVVKRCYVLSFKKIGLGICR</sequence>
<protein>
    <submittedName>
        <fullName evidence="1">Uncharacterized protein</fullName>
    </submittedName>
</protein>